<dbReference type="Gene3D" id="1.10.357.10">
    <property type="entry name" value="Tetracycline Repressor, domain 2"/>
    <property type="match status" value="1"/>
</dbReference>
<keyword evidence="2 4" id="KW-0238">DNA-binding</keyword>
<evidence type="ECO:0000256" key="3">
    <source>
        <dbReference type="ARBA" id="ARBA00023163"/>
    </source>
</evidence>
<proteinExistence type="predicted"/>
<dbReference type="SUPFAM" id="SSF46689">
    <property type="entry name" value="Homeodomain-like"/>
    <property type="match status" value="1"/>
</dbReference>
<dbReference type="Proteomes" id="UP000249061">
    <property type="component" value="Unassembled WGS sequence"/>
</dbReference>
<name>A0A2W5SVJ5_9BACT</name>
<evidence type="ECO:0000313" key="6">
    <source>
        <dbReference type="EMBL" id="PZR06950.1"/>
    </source>
</evidence>
<feature type="DNA-binding region" description="H-T-H motif" evidence="4">
    <location>
        <begin position="30"/>
        <end position="49"/>
    </location>
</feature>
<dbReference type="InterPro" id="IPR050109">
    <property type="entry name" value="HTH-type_TetR-like_transc_reg"/>
</dbReference>
<feature type="domain" description="HTH tetR-type" evidence="5">
    <location>
        <begin position="9"/>
        <end position="67"/>
    </location>
</feature>
<sequence length="175" mass="19111">MASKRSDAKQNREHLITIAKSLARKGVVPSFNELAKAAEVGVGTVYRHFADEKALLSAMAEDDLAAFRTELESAARIEDPSDALEAALRGAVKMVLQRPSVATLLATTPREFKALSGIVEQVVTRAKKARVLKYDLDANDFRRLICGIEYAAHAGDKPAEAAERYLTVMLSGLRR</sequence>
<organism evidence="6 7">
    <name type="scientific">Archangium gephyra</name>
    <dbReference type="NCBI Taxonomy" id="48"/>
    <lineage>
        <taxon>Bacteria</taxon>
        <taxon>Pseudomonadati</taxon>
        <taxon>Myxococcota</taxon>
        <taxon>Myxococcia</taxon>
        <taxon>Myxococcales</taxon>
        <taxon>Cystobacterineae</taxon>
        <taxon>Archangiaceae</taxon>
        <taxon>Archangium</taxon>
    </lineage>
</organism>
<reference evidence="6 7" key="1">
    <citation type="submission" date="2017-08" db="EMBL/GenBank/DDBJ databases">
        <title>Infants hospitalized years apart are colonized by the same room-sourced microbial strains.</title>
        <authorList>
            <person name="Brooks B."/>
            <person name="Olm M.R."/>
            <person name="Firek B.A."/>
            <person name="Baker R."/>
            <person name="Thomas B.C."/>
            <person name="Morowitz M.J."/>
            <person name="Banfield J.F."/>
        </authorList>
    </citation>
    <scope>NUCLEOTIDE SEQUENCE [LARGE SCALE GENOMIC DNA]</scope>
    <source>
        <strain evidence="6">S2_003_000_R2_14</strain>
    </source>
</reference>
<dbReference type="Pfam" id="PF00440">
    <property type="entry name" value="TetR_N"/>
    <property type="match status" value="1"/>
</dbReference>
<accession>A0A2W5SVJ5</accession>
<dbReference type="GO" id="GO:0003700">
    <property type="term" value="F:DNA-binding transcription factor activity"/>
    <property type="evidence" value="ECO:0007669"/>
    <property type="project" value="TreeGrafter"/>
</dbReference>
<dbReference type="PROSITE" id="PS50977">
    <property type="entry name" value="HTH_TETR_2"/>
    <property type="match status" value="1"/>
</dbReference>
<dbReference type="InterPro" id="IPR001647">
    <property type="entry name" value="HTH_TetR"/>
</dbReference>
<dbReference type="PANTHER" id="PTHR30055:SF234">
    <property type="entry name" value="HTH-TYPE TRANSCRIPTIONAL REGULATOR BETI"/>
    <property type="match status" value="1"/>
</dbReference>
<protein>
    <recommendedName>
        <fullName evidence="5">HTH tetR-type domain-containing protein</fullName>
    </recommendedName>
</protein>
<comment type="caution">
    <text evidence="6">The sequence shown here is derived from an EMBL/GenBank/DDBJ whole genome shotgun (WGS) entry which is preliminary data.</text>
</comment>
<dbReference type="SUPFAM" id="SSF48498">
    <property type="entry name" value="Tetracyclin repressor-like, C-terminal domain"/>
    <property type="match status" value="1"/>
</dbReference>
<keyword evidence="3" id="KW-0804">Transcription</keyword>
<evidence type="ECO:0000256" key="2">
    <source>
        <dbReference type="ARBA" id="ARBA00023125"/>
    </source>
</evidence>
<dbReference type="AlphaFoldDB" id="A0A2W5SVJ5"/>
<dbReference type="GO" id="GO:0000976">
    <property type="term" value="F:transcription cis-regulatory region binding"/>
    <property type="evidence" value="ECO:0007669"/>
    <property type="project" value="TreeGrafter"/>
</dbReference>
<dbReference type="InterPro" id="IPR036271">
    <property type="entry name" value="Tet_transcr_reg_TetR-rel_C_sf"/>
</dbReference>
<evidence type="ECO:0000259" key="5">
    <source>
        <dbReference type="PROSITE" id="PS50977"/>
    </source>
</evidence>
<dbReference type="InterPro" id="IPR009057">
    <property type="entry name" value="Homeodomain-like_sf"/>
</dbReference>
<keyword evidence="1" id="KW-0805">Transcription regulation</keyword>
<gene>
    <name evidence="6" type="ORF">DI536_29210</name>
</gene>
<evidence type="ECO:0000256" key="4">
    <source>
        <dbReference type="PROSITE-ProRule" id="PRU00335"/>
    </source>
</evidence>
<evidence type="ECO:0000256" key="1">
    <source>
        <dbReference type="ARBA" id="ARBA00023015"/>
    </source>
</evidence>
<dbReference type="InterPro" id="IPR049445">
    <property type="entry name" value="TetR_SbtR-like_C"/>
</dbReference>
<dbReference type="PANTHER" id="PTHR30055">
    <property type="entry name" value="HTH-TYPE TRANSCRIPTIONAL REGULATOR RUTR"/>
    <property type="match status" value="1"/>
</dbReference>
<dbReference type="Pfam" id="PF21597">
    <property type="entry name" value="TetR_C_43"/>
    <property type="match status" value="1"/>
</dbReference>
<evidence type="ECO:0000313" key="7">
    <source>
        <dbReference type="Proteomes" id="UP000249061"/>
    </source>
</evidence>
<dbReference type="EMBL" id="QFQP01000035">
    <property type="protein sequence ID" value="PZR06950.1"/>
    <property type="molecule type" value="Genomic_DNA"/>
</dbReference>